<protein>
    <recommendedName>
        <fullName evidence="3">Chitooligosaccharide deacetylase</fullName>
    </recommendedName>
    <alternativeName>
        <fullName evidence="5">Nodulation protein B</fullName>
    </alternativeName>
</protein>
<sequence length="340" mass="37482">MRMALRYAGIRVALEAIGALPAAVARAPWSGRGLIFTLHHVRPPDSNQFQPNALLSITPEFLDAALKTALDSGLIPVRLEDILALESQGEAGRFFAVTLDDGYRDNAEHAAPIFRRYGVPYTIFATSGFVQRSCAPWWETAERLLQQSEKIRIDLGHGQETFNASTNRKKSALFGRIADFVKTYDEDVAVGRIDAAAKSAGIDPYALVSELVMDAAELRKLIASDPLLSIGAHTVTHCNLRRVDPRRLHEEISDSVSAIELITGRKPTTFAYPYGWSSAASEREARAVEACGVSLAVTTMPGMLRRGRDNYLLPRISLNGLFQQPRYVRALISGLPFLFR</sequence>
<comment type="caution">
    <text evidence="7">The sequence shown here is derived from an EMBL/GenBank/DDBJ whole genome shotgun (WGS) entry which is preliminary data.</text>
</comment>
<dbReference type="InterPro" id="IPR051398">
    <property type="entry name" value="Polysacch_Deacetylase"/>
</dbReference>
<dbReference type="EMBL" id="QURN01000005">
    <property type="protein sequence ID" value="RFC68102.1"/>
    <property type="molecule type" value="Genomic_DNA"/>
</dbReference>
<keyword evidence="8" id="KW-1185">Reference proteome</keyword>
<dbReference type="SUPFAM" id="SSF88713">
    <property type="entry name" value="Glycoside hydrolase/deacetylase"/>
    <property type="match status" value="1"/>
</dbReference>
<dbReference type="PANTHER" id="PTHR34216">
    <property type="match status" value="1"/>
</dbReference>
<proteinExistence type="inferred from homology"/>
<reference evidence="8" key="1">
    <citation type="submission" date="2018-08" db="EMBL/GenBank/DDBJ databases">
        <authorList>
            <person name="Im W.T."/>
        </authorList>
    </citation>
    <scope>NUCLEOTIDE SEQUENCE [LARGE SCALE GENOMIC DNA]</scope>
    <source>
        <strain evidence="8">LA-28</strain>
    </source>
</reference>
<organism evidence="7 8">
    <name type="scientific">Mesorhizobium denitrificans</name>
    <dbReference type="NCBI Taxonomy" id="2294114"/>
    <lineage>
        <taxon>Bacteria</taxon>
        <taxon>Pseudomonadati</taxon>
        <taxon>Pseudomonadota</taxon>
        <taxon>Alphaproteobacteria</taxon>
        <taxon>Hyphomicrobiales</taxon>
        <taxon>Phyllobacteriaceae</taxon>
        <taxon>Mesorhizobium</taxon>
    </lineage>
</organism>
<dbReference type="GO" id="GO:0016810">
    <property type="term" value="F:hydrolase activity, acting on carbon-nitrogen (but not peptide) bonds"/>
    <property type="evidence" value="ECO:0007669"/>
    <property type="project" value="InterPro"/>
</dbReference>
<accession>A0A371XFU1</accession>
<dbReference type="InterPro" id="IPR011330">
    <property type="entry name" value="Glyco_hydro/deAcase_b/a-brl"/>
</dbReference>
<dbReference type="PANTHER" id="PTHR34216:SF7">
    <property type="entry name" value="POLY-BETA-1,6-N-ACETYL-D-GLUCOSAMINE N-DEACETYLASE"/>
    <property type="match status" value="1"/>
</dbReference>
<evidence type="ECO:0000256" key="4">
    <source>
        <dbReference type="ARBA" id="ARBA00022729"/>
    </source>
</evidence>
<dbReference type="Proteomes" id="UP000262379">
    <property type="component" value="Unassembled WGS sequence"/>
</dbReference>
<name>A0A371XFU1_9HYPH</name>
<evidence type="ECO:0000256" key="1">
    <source>
        <dbReference type="ARBA" id="ARBA00003236"/>
    </source>
</evidence>
<dbReference type="InterPro" id="IPR002509">
    <property type="entry name" value="NODB_dom"/>
</dbReference>
<dbReference type="AlphaFoldDB" id="A0A371XFU1"/>
<evidence type="ECO:0000256" key="5">
    <source>
        <dbReference type="ARBA" id="ARBA00032976"/>
    </source>
</evidence>
<dbReference type="GO" id="GO:0005975">
    <property type="term" value="P:carbohydrate metabolic process"/>
    <property type="evidence" value="ECO:0007669"/>
    <property type="project" value="InterPro"/>
</dbReference>
<dbReference type="Pfam" id="PF01522">
    <property type="entry name" value="Polysacc_deac_1"/>
    <property type="match status" value="2"/>
</dbReference>
<evidence type="ECO:0000313" key="7">
    <source>
        <dbReference type="EMBL" id="RFC68102.1"/>
    </source>
</evidence>
<evidence type="ECO:0000256" key="3">
    <source>
        <dbReference type="ARBA" id="ARBA00020071"/>
    </source>
</evidence>
<dbReference type="Gene3D" id="3.20.20.370">
    <property type="entry name" value="Glycoside hydrolase/deacetylase"/>
    <property type="match status" value="1"/>
</dbReference>
<evidence type="ECO:0000313" key="8">
    <source>
        <dbReference type="Proteomes" id="UP000262379"/>
    </source>
</evidence>
<feature type="domain" description="NodB homology" evidence="6">
    <location>
        <begin position="93"/>
        <end position="340"/>
    </location>
</feature>
<comment type="function">
    <text evidence="1">Is involved in generating a small heat-stable compound (Nod), an acylated oligomer of N-acetylglucosamine, that stimulates mitosis in various plant protoplasts.</text>
</comment>
<comment type="similarity">
    <text evidence="2">Belongs to the polysaccharide deacetylase family.</text>
</comment>
<keyword evidence="4" id="KW-0732">Signal</keyword>
<evidence type="ECO:0000256" key="2">
    <source>
        <dbReference type="ARBA" id="ARBA00010973"/>
    </source>
</evidence>
<evidence type="ECO:0000259" key="6">
    <source>
        <dbReference type="PROSITE" id="PS51677"/>
    </source>
</evidence>
<dbReference type="PROSITE" id="PS51677">
    <property type="entry name" value="NODB"/>
    <property type="match status" value="1"/>
</dbReference>
<gene>
    <name evidence="7" type="ORF">DY251_07420</name>
</gene>